<keyword evidence="3" id="KW-0547">Nucleotide-binding</keyword>
<dbReference type="InterPro" id="IPR000873">
    <property type="entry name" value="AMP-dep_synth/lig_dom"/>
</dbReference>
<dbReference type="GO" id="GO:0006629">
    <property type="term" value="P:lipid metabolic process"/>
    <property type="evidence" value="ECO:0007669"/>
    <property type="project" value="InterPro"/>
</dbReference>
<keyword evidence="4" id="KW-0067">ATP-binding</keyword>
<dbReference type="Gene3D" id="3.40.50.12780">
    <property type="entry name" value="N-terminal domain of ligase-like"/>
    <property type="match status" value="1"/>
</dbReference>
<evidence type="ECO:0008006" key="8">
    <source>
        <dbReference type="Google" id="ProtNLM"/>
    </source>
</evidence>
<dbReference type="InterPro" id="IPR005914">
    <property type="entry name" value="Acac_CoA_synth"/>
</dbReference>
<proteinExistence type="inferred from homology"/>
<dbReference type="InterPro" id="IPR045851">
    <property type="entry name" value="AMP-bd_C_sf"/>
</dbReference>
<accession>A0A381VBL7</accession>
<sequence length="627" mass="70121">MENILWKPSSPEKTQMAQLINRINESYGLGMNSYDELHNWSINHIPEFWKEIWDYCEIKHSVSFSQVVDDEHQMPGAKWFSGAKLNFAENLLRFQDDHPAIHFKGEGQPVRTLTYKELFNDVERLAHSLKEIGVQKGDRVAGFIPNMPEALIAMLATASIGAIWSSSSPDFGIKGVLDRFTQIEPKVIFAADGYFYNGKSFDSLEKLNGILNNLPTVEKVVVVEYTGDNTDLSNIANGVLYQEFISNSPYPLEFEQLPFDHPLYIMYSSGTTGLPKSIVHSAGGTLIQHLKEFHFHCNMDRDDCIFYFTTCGWMMWNWLVSSLSIGSTLVLFDGSPFHPDGNAMWKMAEELGITIFGTSAKFIDACKDADIKPGEIANLSKLHTILSTGSPLVDESFDYVYDQVKPDVLLGSISGGTDIISCFALANPMLPVVRGELQCRGLGMDVHAYNPAGQPMVNEKGELVCSSAFPSMPVYFWNDPDGIKYQNAYFSTFPGIWHHGDFIRISEYGGVKIFGRSDATLNPGGVRIGTAEIYRVVDAIETIDDSLVVGQEWNGDQRVILFVIMKNDYPLNDEIIDQVKSQIRLNCSPRHVPAKVIETNGIPYTINGKKVEIAVKKIIQGEDVTNR</sequence>
<evidence type="ECO:0000256" key="4">
    <source>
        <dbReference type="ARBA" id="ARBA00022840"/>
    </source>
</evidence>
<organism evidence="7">
    <name type="scientific">marine metagenome</name>
    <dbReference type="NCBI Taxonomy" id="408172"/>
    <lineage>
        <taxon>unclassified sequences</taxon>
        <taxon>metagenomes</taxon>
        <taxon>ecological metagenomes</taxon>
    </lineage>
</organism>
<dbReference type="AlphaFoldDB" id="A0A381VBL7"/>
<evidence type="ECO:0000259" key="6">
    <source>
        <dbReference type="Pfam" id="PF16177"/>
    </source>
</evidence>
<evidence type="ECO:0000256" key="2">
    <source>
        <dbReference type="ARBA" id="ARBA00022598"/>
    </source>
</evidence>
<feature type="non-terminal residue" evidence="7">
    <location>
        <position position="627"/>
    </location>
</feature>
<protein>
    <recommendedName>
        <fullName evidence="8">AMP-dependent synthetase/ligase domain-containing protein</fullName>
    </recommendedName>
</protein>
<dbReference type="GO" id="GO:0030729">
    <property type="term" value="F:acetoacetate-CoA ligase activity"/>
    <property type="evidence" value="ECO:0007669"/>
    <property type="project" value="InterPro"/>
</dbReference>
<dbReference type="SUPFAM" id="SSF56801">
    <property type="entry name" value="Acetyl-CoA synthetase-like"/>
    <property type="match status" value="1"/>
</dbReference>
<feature type="domain" description="Acetyl-coenzyme A synthetase N-terminal" evidence="6">
    <location>
        <begin position="34"/>
        <end position="90"/>
    </location>
</feature>
<evidence type="ECO:0000256" key="3">
    <source>
        <dbReference type="ARBA" id="ARBA00022741"/>
    </source>
</evidence>
<dbReference type="PANTHER" id="PTHR42921">
    <property type="entry name" value="ACETOACETYL-COA SYNTHETASE"/>
    <property type="match status" value="1"/>
</dbReference>
<dbReference type="InterPro" id="IPR042099">
    <property type="entry name" value="ANL_N_sf"/>
</dbReference>
<dbReference type="EMBL" id="UINC01008388">
    <property type="protein sequence ID" value="SVA37762.1"/>
    <property type="molecule type" value="Genomic_DNA"/>
</dbReference>
<dbReference type="Gene3D" id="3.30.300.30">
    <property type="match status" value="1"/>
</dbReference>
<comment type="similarity">
    <text evidence="1">Belongs to the ATP-dependent AMP-binding enzyme family.</text>
</comment>
<dbReference type="NCBIfam" id="NF002937">
    <property type="entry name" value="PRK03584.1"/>
    <property type="match status" value="1"/>
</dbReference>
<gene>
    <name evidence="7" type="ORF">METZ01_LOCUS90616</name>
</gene>
<dbReference type="InterPro" id="IPR020845">
    <property type="entry name" value="AMP-binding_CS"/>
</dbReference>
<dbReference type="GO" id="GO:0005524">
    <property type="term" value="F:ATP binding"/>
    <property type="evidence" value="ECO:0007669"/>
    <property type="project" value="UniProtKB-KW"/>
</dbReference>
<dbReference type="PANTHER" id="PTHR42921:SF1">
    <property type="entry name" value="ACETOACETYL-COA SYNTHETASE"/>
    <property type="match status" value="1"/>
</dbReference>
<dbReference type="CDD" id="cd05943">
    <property type="entry name" value="AACS"/>
    <property type="match status" value="1"/>
</dbReference>
<reference evidence="7" key="1">
    <citation type="submission" date="2018-05" db="EMBL/GenBank/DDBJ databases">
        <authorList>
            <person name="Lanie J.A."/>
            <person name="Ng W.-L."/>
            <person name="Kazmierczak K.M."/>
            <person name="Andrzejewski T.M."/>
            <person name="Davidsen T.M."/>
            <person name="Wayne K.J."/>
            <person name="Tettelin H."/>
            <person name="Glass J.I."/>
            <person name="Rusch D."/>
            <person name="Podicherti R."/>
            <person name="Tsui H.-C.T."/>
            <person name="Winkler M.E."/>
        </authorList>
    </citation>
    <scope>NUCLEOTIDE SEQUENCE</scope>
</reference>
<evidence type="ECO:0000256" key="1">
    <source>
        <dbReference type="ARBA" id="ARBA00006432"/>
    </source>
</evidence>
<dbReference type="Pfam" id="PF16177">
    <property type="entry name" value="ACAS_N"/>
    <property type="match status" value="1"/>
</dbReference>
<name>A0A381VBL7_9ZZZZ</name>
<dbReference type="NCBIfam" id="TIGR01217">
    <property type="entry name" value="ac_ac_CoA_syn"/>
    <property type="match status" value="1"/>
</dbReference>
<dbReference type="InterPro" id="IPR032387">
    <property type="entry name" value="ACAS_N"/>
</dbReference>
<evidence type="ECO:0000313" key="7">
    <source>
        <dbReference type="EMBL" id="SVA37762.1"/>
    </source>
</evidence>
<dbReference type="Pfam" id="PF00501">
    <property type="entry name" value="AMP-binding"/>
    <property type="match status" value="1"/>
</dbReference>
<feature type="domain" description="AMP-dependent synthetase/ligase" evidence="5">
    <location>
        <begin position="93"/>
        <end position="468"/>
    </location>
</feature>
<dbReference type="PROSITE" id="PS00455">
    <property type="entry name" value="AMP_BINDING"/>
    <property type="match status" value="1"/>
</dbReference>
<evidence type="ECO:0000259" key="5">
    <source>
        <dbReference type="Pfam" id="PF00501"/>
    </source>
</evidence>
<keyword evidence="2" id="KW-0436">Ligase</keyword>